<evidence type="ECO:0000313" key="9">
    <source>
        <dbReference type="EMBL" id="CAI9591278.1"/>
    </source>
</evidence>
<dbReference type="InterPro" id="IPR013783">
    <property type="entry name" value="Ig-like_fold"/>
</dbReference>
<dbReference type="PANTHER" id="PTHR23037">
    <property type="entry name" value="CYTOKINE RECEPTOR"/>
    <property type="match status" value="1"/>
</dbReference>
<evidence type="ECO:0000313" key="10">
    <source>
        <dbReference type="Proteomes" id="UP001162483"/>
    </source>
</evidence>
<evidence type="ECO:0000256" key="2">
    <source>
        <dbReference type="ARBA" id="ARBA00022692"/>
    </source>
</evidence>
<dbReference type="CDD" id="cd00063">
    <property type="entry name" value="FN3"/>
    <property type="match status" value="1"/>
</dbReference>
<evidence type="ECO:0000256" key="7">
    <source>
        <dbReference type="ARBA" id="ARBA00023180"/>
    </source>
</evidence>
<dbReference type="PROSITE" id="PS01355">
    <property type="entry name" value="HEMATOPO_REC_S_F1"/>
    <property type="match status" value="1"/>
</dbReference>
<keyword evidence="5" id="KW-0472">Membrane</keyword>
<dbReference type="EMBL" id="CATNWA010016264">
    <property type="protein sequence ID" value="CAI9591278.1"/>
    <property type="molecule type" value="Genomic_DNA"/>
</dbReference>
<accession>A0ABN9F3L7</accession>
<reference evidence="9" key="1">
    <citation type="submission" date="2023-05" db="EMBL/GenBank/DDBJ databases">
        <authorList>
            <person name="Stuckert A."/>
        </authorList>
    </citation>
    <scope>NUCLEOTIDE SEQUENCE</scope>
</reference>
<dbReference type="InterPro" id="IPR003961">
    <property type="entry name" value="FN3_dom"/>
</dbReference>
<comment type="subcellular location">
    <subcellularLocation>
        <location evidence="1">Membrane</location>
        <topology evidence="1">Single-pass type I membrane protein</topology>
    </subcellularLocation>
</comment>
<evidence type="ECO:0000256" key="5">
    <source>
        <dbReference type="ARBA" id="ARBA00023136"/>
    </source>
</evidence>
<dbReference type="InterPro" id="IPR003531">
    <property type="entry name" value="Hempt_rcpt_S_F1_CS"/>
</dbReference>
<proteinExistence type="predicted"/>
<evidence type="ECO:0000256" key="1">
    <source>
        <dbReference type="ARBA" id="ARBA00004479"/>
    </source>
</evidence>
<keyword evidence="7" id="KW-0325">Glycoprotein</keyword>
<comment type="caution">
    <text evidence="9">The sequence shown here is derived from an EMBL/GenBank/DDBJ whole genome shotgun (WGS) entry which is preliminary data.</text>
</comment>
<sequence length="132" mass="15424">GEFYEIEVKSHGQPVGNTKIDINSTVKPRAPSNVQVEFQEEVNGLVQWNIGYEGNFIKTKLSFHVQILFKHGREVAKEDWLRRLEPRYQFSKRQLKRGEEYVVRVRSKPAENLGFQGSWSEWSSEANWKNGN</sequence>
<name>A0ABN9F3L7_9NEOB</name>
<dbReference type="PROSITE" id="PS50853">
    <property type="entry name" value="FN3"/>
    <property type="match status" value="1"/>
</dbReference>
<dbReference type="InterPro" id="IPR036116">
    <property type="entry name" value="FN3_sf"/>
</dbReference>
<dbReference type="SUPFAM" id="SSF49265">
    <property type="entry name" value="Fibronectin type III"/>
    <property type="match status" value="1"/>
</dbReference>
<dbReference type="PANTHER" id="PTHR23037:SF32">
    <property type="entry name" value="INTERLEUKIN-4 RECEPTOR SUBUNIT ALPHA"/>
    <property type="match status" value="1"/>
</dbReference>
<keyword evidence="6" id="KW-0675">Receptor</keyword>
<protein>
    <recommendedName>
        <fullName evidence="8">Fibronectin type-III domain-containing protein</fullName>
    </recommendedName>
</protein>
<dbReference type="Proteomes" id="UP001162483">
    <property type="component" value="Unassembled WGS sequence"/>
</dbReference>
<dbReference type="Gene3D" id="2.60.40.10">
    <property type="entry name" value="Immunoglobulins"/>
    <property type="match status" value="1"/>
</dbReference>
<keyword evidence="3" id="KW-0732">Signal</keyword>
<gene>
    <name evidence="9" type="ORF">SPARVUS_LOCUS11189921</name>
</gene>
<keyword evidence="2" id="KW-0812">Transmembrane</keyword>
<evidence type="ECO:0000256" key="3">
    <source>
        <dbReference type="ARBA" id="ARBA00022729"/>
    </source>
</evidence>
<keyword evidence="4" id="KW-1133">Transmembrane helix</keyword>
<evidence type="ECO:0000256" key="4">
    <source>
        <dbReference type="ARBA" id="ARBA00022989"/>
    </source>
</evidence>
<feature type="non-terminal residue" evidence="9">
    <location>
        <position position="1"/>
    </location>
</feature>
<feature type="non-terminal residue" evidence="9">
    <location>
        <position position="132"/>
    </location>
</feature>
<feature type="domain" description="Fibronectin type-III" evidence="8">
    <location>
        <begin position="30"/>
        <end position="131"/>
    </location>
</feature>
<evidence type="ECO:0000259" key="8">
    <source>
        <dbReference type="PROSITE" id="PS50853"/>
    </source>
</evidence>
<organism evidence="9 10">
    <name type="scientific">Staurois parvus</name>
    <dbReference type="NCBI Taxonomy" id="386267"/>
    <lineage>
        <taxon>Eukaryota</taxon>
        <taxon>Metazoa</taxon>
        <taxon>Chordata</taxon>
        <taxon>Craniata</taxon>
        <taxon>Vertebrata</taxon>
        <taxon>Euteleostomi</taxon>
        <taxon>Amphibia</taxon>
        <taxon>Batrachia</taxon>
        <taxon>Anura</taxon>
        <taxon>Neobatrachia</taxon>
        <taxon>Ranoidea</taxon>
        <taxon>Ranidae</taxon>
        <taxon>Staurois</taxon>
    </lineage>
</organism>
<keyword evidence="10" id="KW-1185">Reference proteome</keyword>
<evidence type="ECO:0000256" key="6">
    <source>
        <dbReference type="ARBA" id="ARBA00023170"/>
    </source>
</evidence>